<dbReference type="InterPro" id="IPR038132">
    <property type="entry name" value="Vps16_C_sf"/>
</dbReference>
<dbReference type="EnsemblMetazoa" id="SMAR011568-RA">
    <property type="protein sequence ID" value="SMAR011568-PA"/>
    <property type="gene ID" value="SMAR011568"/>
</dbReference>
<dbReference type="AlphaFoldDB" id="T1JCP9"/>
<name>T1JCP9_STRMM</name>
<dbReference type="GO" id="GO:0005769">
    <property type="term" value="C:early endosome"/>
    <property type="evidence" value="ECO:0007669"/>
    <property type="project" value="UniProtKB-SubCell"/>
</dbReference>
<dbReference type="GO" id="GO:0006886">
    <property type="term" value="P:intracellular protein transport"/>
    <property type="evidence" value="ECO:0007669"/>
    <property type="project" value="InterPro"/>
</dbReference>
<accession>T1JCP9</accession>
<dbReference type="GO" id="GO:0099023">
    <property type="term" value="C:vesicle tethering complex"/>
    <property type="evidence" value="ECO:0007669"/>
    <property type="project" value="UniProtKB-ARBA"/>
</dbReference>
<dbReference type="STRING" id="126957.T1JCP9"/>
<evidence type="ECO:0000256" key="1">
    <source>
        <dbReference type="ARBA" id="ARBA00004412"/>
    </source>
</evidence>
<dbReference type="InterPro" id="IPR040057">
    <property type="entry name" value="Spe-39"/>
</dbReference>
<dbReference type="EMBL" id="JH432074">
    <property type="status" value="NOT_ANNOTATED_CDS"/>
    <property type="molecule type" value="Genomic_DNA"/>
</dbReference>
<keyword evidence="8" id="KW-1185">Reference proteome</keyword>
<feature type="domain" description="Vps16 C-terminal" evidence="6">
    <location>
        <begin position="202"/>
        <end position="329"/>
    </location>
</feature>
<keyword evidence="5" id="KW-0968">Cytoplasmic vesicle</keyword>
<dbReference type="InterPro" id="IPR006925">
    <property type="entry name" value="Vps16_C"/>
</dbReference>
<dbReference type="Gene3D" id="1.10.150.780">
    <property type="entry name" value="Vps16, C-terminal region"/>
    <property type="match status" value="1"/>
</dbReference>
<dbReference type="PANTHER" id="PTHR13364">
    <property type="entry name" value="DEFECTIVE SPERMATOGENESIS PROTEIN 39"/>
    <property type="match status" value="1"/>
</dbReference>
<dbReference type="eggNOG" id="KOG4677">
    <property type="taxonomic scope" value="Eukaryota"/>
</dbReference>
<dbReference type="HOGENOM" id="CLU_029487_0_0_1"/>
<dbReference type="Proteomes" id="UP000014500">
    <property type="component" value="Unassembled WGS sequence"/>
</dbReference>
<dbReference type="GO" id="GO:0005770">
    <property type="term" value="C:late endosome"/>
    <property type="evidence" value="ECO:0007669"/>
    <property type="project" value="UniProtKB-SubCell"/>
</dbReference>
<dbReference type="OMA" id="PEMVIEC"/>
<evidence type="ECO:0000256" key="4">
    <source>
        <dbReference type="ARBA" id="ARBA00022753"/>
    </source>
</evidence>
<keyword evidence="4" id="KW-0967">Endosome</keyword>
<evidence type="ECO:0000313" key="8">
    <source>
        <dbReference type="Proteomes" id="UP000014500"/>
    </source>
</evidence>
<proteinExistence type="predicted"/>
<dbReference type="PANTHER" id="PTHR13364:SF6">
    <property type="entry name" value="SPERMATOGENESIS-DEFECTIVE PROTEIN 39 HOMOLOG"/>
    <property type="match status" value="1"/>
</dbReference>
<evidence type="ECO:0000313" key="7">
    <source>
        <dbReference type="EnsemblMetazoa" id="SMAR011568-PA"/>
    </source>
</evidence>
<evidence type="ECO:0000259" key="6">
    <source>
        <dbReference type="Pfam" id="PF04840"/>
    </source>
</evidence>
<dbReference type="PhylomeDB" id="T1JCP9"/>
<dbReference type="Pfam" id="PF04840">
    <property type="entry name" value="Vps16_C"/>
    <property type="match status" value="1"/>
</dbReference>
<protein>
    <recommendedName>
        <fullName evidence="6">Vps16 C-terminal domain-containing protein</fullName>
    </recommendedName>
</protein>
<evidence type="ECO:0000256" key="3">
    <source>
        <dbReference type="ARBA" id="ARBA00004603"/>
    </source>
</evidence>
<sequence length="517" mass="59764">GSSNHRQYGHHLNVNKLKEKLIVKSNNVCWLHEVKKTYRATFLTIIWYKMTNTKDDEEYWFESKLKTPKNMFDADFCESIVPVAYCKQTTNTNAQDKKNNVLFSGMLENNEWSAENKSTSNDSISSARYRLDSSSVQNELEGLKDMSSPTKYPATRLAKLESEIQHLKRNTQEIPSPKDVVNKIINDEYYTLDGFRSRELKVALLKASIDSHDGNAILRAVLHLKEKTKPSIFQFELRSKPEAIEHYVAYLRLHSEYEELIDVLGMFGRNEEAAMVSYQMAISSSTADTTIKMLQKCIRMHFQPDPTLSHEAAVIQEHINLLEKQLPIEKNDSQLEREGKLEIFKKIPRENSLLRQSVLDTLYYCCLYHFDLSENNFASPLAISKEHRLSSKQFAYVAITALGELQDWKRMDSLILTKGFTGSLKLKSDLNMTRICEILTNKKATLDILKRYIGYVEDNHLKLDLGKRFSCHDLVIQTLAKMKDREQLYSYKSKLPTQSGDRLMADAILKQSIKWKN</sequence>
<evidence type="ECO:0000256" key="2">
    <source>
        <dbReference type="ARBA" id="ARBA00004541"/>
    </source>
</evidence>
<evidence type="ECO:0000256" key="5">
    <source>
        <dbReference type="ARBA" id="ARBA00023329"/>
    </source>
</evidence>
<organism evidence="7 8">
    <name type="scientific">Strigamia maritima</name>
    <name type="common">European centipede</name>
    <name type="synonym">Geophilus maritimus</name>
    <dbReference type="NCBI Taxonomy" id="126957"/>
    <lineage>
        <taxon>Eukaryota</taxon>
        <taxon>Metazoa</taxon>
        <taxon>Ecdysozoa</taxon>
        <taxon>Arthropoda</taxon>
        <taxon>Myriapoda</taxon>
        <taxon>Chilopoda</taxon>
        <taxon>Pleurostigmophora</taxon>
        <taxon>Geophilomorpha</taxon>
        <taxon>Linotaeniidae</taxon>
        <taxon>Strigamia</taxon>
    </lineage>
</organism>
<dbReference type="GO" id="GO:0007034">
    <property type="term" value="P:vacuolar transport"/>
    <property type="evidence" value="ECO:0007669"/>
    <property type="project" value="TreeGrafter"/>
</dbReference>
<reference evidence="8" key="1">
    <citation type="submission" date="2011-05" db="EMBL/GenBank/DDBJ databases">
        <authorList>
            <person name="Richards S.R."/>
            <person name="Qu J."/>
            <person name="Jiang H."/>
            <person name="Jhangiani S.N."/>
            <person name="Agravi P."/>
            <person name="Goodspeed R."/>
            <person name="Gross S."/>
            <person name="Mandapat C."/>
            <person name="Jackson L."/>
            <person name="Mathew T."/>
            <person name="Pu L."/>
            <person name="Thornton R."/>
            <person name="Saada N."/>
            <person name="Wilczek-Boney K.B."/>
            <person name="Lee S."/>
            <person name="Kovar C."/>
            <person name="Wu Y."/>
            <person name="Scherer S.E."/>
            <person name="Worley K.C."/>
            <person name="Muzny D.M."/>
            <person name="Gibbs R."/>
        </authorList>
    </citation>
    <scope>NUCLEOTIDE SEQUENCE</scope>
    <source>
        <strain evidence="8">Brora</strain>
    </source>
</reference>
<comment type="subcellular location">
    <subcellularLocation>
        <location evidence="2">Cytoplasmic vesicle</location>
    </subcellularLocation>
    <subcellularLocation>
        <location evidence="1">Early endosome</location>
    </subcellularLocation>
    <subcellularLocation>
        <location evidence="3">Late endosome</location>
    </subcellularLocation>
</comment>
<reference evidence="7" key="2">
    <citation type="submission" date="2015-02" db="UniProtKB">
        <authorList>
            <consortium name="EnsemblMetazoa"/>
        </authorList>
    </citation>
    <scope>IDENTIFICATION</scope>
</reference>